<accession>A0A6L7GB10</accession>
<name>A0A6L7GB10_9RHOB</name>
<organism evidence="2 3">
    <name type="scientific">Pseudooceanicola albus</name>
    <dbReference type="NCBI Taxonomy" id="2692189"/>
    <lineage>
        <taxon>Bacteria</taxon>
        <taxon>Pseudomonadati</taxon>
        <taxon>Pseudomonadota</taxon>
        <taxon>Alphaproteobacteria</taxon>
        <taxon>Rhodobacterales</taxon>
        <taxon>Paracoccaceae</taxon>
        <taxon>Pseudooceanicola</taxon>
    </lineage>
</organism>
<keyword evidence="3" id="KW-1185">Reference proteome</keyword>
<evidence type="ECO:0000313" key="3">
    <source>
        <dbReference type="Proteomes" id="UP000477911"/>
    </source>
</evidence>
<proteinExistence type="predicted"/>
<evidence type="ECO:0000256" key="1">
    <source>
        <dbReference type="SAM" id="MobiDB-lite"/>
    </source>
</evidence>
<gene>
    <name evidence="2" type="ORF">GR170_23055</name>
</gene>
<sequence length="92" mass="10051">MHHDPKRLSTASLAPVQATPNSLNDRELATILAALRYWQRTALLSTWGTDSPEHGYLAGQPTCPEGDIATEGGLLAPMDQDEIDRLIERING</sequence>
<dbReference type="Proteomes" id="UP000477911">
    <property type="component" value="Unassembled WGS sequence"/>
</dbReference>
<protein>
    <submittedName>
        <fullName evidence="2">Uncharacterized protein</fullName>
    </submittedName>
</protein>
<comment type="caution">
    <text evidence="2">The sequence shown here is derived from an EMBL/GenBank/DDBJ whole genome shotgun (WGS) entry which is preliminary data.</text>
</comment>
<dbReference type="EMBL" id="WUMU01000034">
    <property type="protein sequence ID" value="MXN20718.1"/>
    <property type="molecule type" value="Genomic_DNA"/>
</dbReference>
<feature type="region of interest" description="Disordered" evidence="1">
    <location>
        <begin position="1"/>
        <end position="20"/>
    </location>
</feature>
<reference evidence="2 3" key="1">
    <citation type="submission" date="2019-12" db="EMBL/GenBank/DDBJ databases">
        <authorList>
            <person name="Li M."/>
        </authorList>
    </citation>
    <scope>NUCLEOTIDE SEQUENCE [LARGE SCALE GENOMIC DNA]</scope>
    <source>
        <strain evidence="2 3">GBMRC 2024</strain>
    </source>
</reference>
<dbReference type="RefSeq" id="WP_160896841.1">
    <property type="nucleotide sequence ID" value="NZ_WUMU01000034.1"/>
</dbReference>
<evidence type="ECO:0000313" key="2">
    <source>
        <dbReference type="EMBL" id="MXN20718.1"/>
    </source>
</evidence>
<feature type="region of interest" description="Disordered" evidence="1">
    <location>
        <begin position="49"/>
        <end position="72"/>
    </location>
</feature>
<dbReference type="AlphaFoldDB" id="A0A6L7GB10"/>